<comment type="caution">
    <text evidence="1">The sequence shown here is derived from an EMBL/GenBank/DDBJ whole genome shotgun (WGS) entry which is preliminary data.</text>
</comment>
<keyword evidence="2" id="KW-1185">Reference proteome</keyword>
<dbReference type="RefSeq" id="WP_144699590.1">
    <property type="nucleotide sequence ID" value="NZ_VNJJ01000003.1"/>
</dbReference>
<sequence>MMPVNIKFNHRLIQKALKRYKYYENIDLIKDDEIFYEAYSLRGNRHKFKNDLFTMIGILGWGPAGHHIAAKNLLFQGHDNCWKYFERTALFWALAHLNDPFIDHIAPQLNYALFVEREDILALLLEKSVQYLAREEYVSDKEYTDQEVFSSTHLIHFLIEKWGMDNPVREKVMQYGKGLGIYQRIVDEWDNSFQEIEQDYWDLLCEHHLNGLSLTGSTREKEEFISYGLVPMELLNVFKVRKKLGLDIPEIKHELFHTPMATYPVLPTGYNEKLDVRFQLIERTMIEKKRFTMDEIIALLKEQHGEDSDIFY</sequence>
<dbReference type="AlphaFoldDB" id="A0A559JQD4"/>
<organism evidence="1 2">
    <name type="scientific">Cohnella terricola</name>
    <dbReference type="NCBI Taxonomy" id="1289167"/>
    <lineage>
        <taxon>Bacteria</taxon>
        <taxon>Bacillati</taxon>
        <taxon>Bacillota</taxon>
        <taxon>Bacilli</taxon>
        <taxon>Bacillales</taxon>
        <taxon>Paenibacillaceae</taxon>
        <taxon>Cohnella</taxon>
    </lineage>
</organism>
<protein>
    <submittedName>
        <fullName evidence="1">Uncharacterized protein</fullName>
    </submittedName>
</protein>
<dbReference type="EMBL" id="VNJJ01000003">
    <property type="protein sequence ID" value="TVY02067.1"/>
    <property type="molecule type" value="Genomic_DNA"/>
</dbReference>
<reference evidence="1 2" key="1">
    <citation type="submission" date="2019-07" db="EMBL/GenBank/DDBJ databases">
        <authorList>
            <person name="Kim J."/>
        </authorList>
    </citation>
    <scope>NUCLEOTIDE SEQUENCE [LARGE SCALE GENOMIC DNA]</scope>
    <source>
        <strain evidence="1 2">G13</strain>
    </source>
</reference>
<dbReference type="Proteomes" id="UP000316330">
    <property type="component" value="Unassembled WGS sequence"/>
</dbReference>
<dbReference type="OrthoDB" id="1416536at2"/>
<gene>
    <name evidence="1" type="ORF">FPZ45_06390</name>
</gene>
<name>A0A559JQD4_9BACL</name>
<accession>A0A559JQD4</accession>
<evidence type="ECO:0000313" key="2">
    <source>
        <dbReference type="Proteomes" id="UP000316330"/>
    </source>
</evidence>
<proteinExistence type="predicted"/>
<evidence type="ECO:0000313" key="1">
    <source>
        <dbReference type="EMBL" id="TVY02067.1"/>
    </source>
</evidence>